<keyword evidence="2" id="KW-1185">Reference proteome</keyword>
<dbReference type="EnsemblPlants" id="AET3Gv20354000.7">
    <property type="protein sequence ID" value="AET3Gv20354000.7"/>
    <property type="gene ID" value="AET3Gv20354000"/>
</dbReference>
<name>A0A453EIE5_AEGTS</name>
<sequence>MCLLYVITIEFFAFNQYKAMWRKYVEIQMEFLTLCKFGFPSN</sequence>
<dbReference type="Gramene" id="AET3Gv20354000.6">
    <property type="protein sequence ID" value="AET3Gv20354000.6"/>
    <property type="gene ID" value="AET3Gv20354000"/>
</dbReference>
<reference evidence="1" key="4">
    <citation type="submission" date="2019-03" db="UniProtKB">
        <authorList>
            <consortium name="EnsemblPlants"/>
        </authorList>
    </citation>
    <scope>IDENTIFICATION</scope>
</reference>
<reference evidence="2" key="1">
    <citation type="journal article" date="2014" name="Science">
        <title>Ancient hybridizations among the ancestral genomes of bread wheat.</title>
        <authorList>
            <consortium name="International Wheat Genome Sequencing Consortium,"/>
            <person name="Marcussen T."/>
            <person name="Sandve S.R."/>
            <person name="Heier L."/>
            <person name="Spannagl M."/>
            <person name="Pfeifer M."/>
            <person name="Jakobsen K.S."/>
            <person name="Wulff B.B."/>
            <person name="Steuernagel B."/>
            <person name="Mayer K.F."/>
            <person name="Olsen O.A."/>
        </authorList>
    </citation>
    <scope>NUCLEOTIDE SEQUENCE [LARGE SCALE GENOMIC DNA]</scope>
    <source>
        <strain evidence="2">cv. AL8/78</strain>
    </source>
</reference>
<organism evidence="1 2">
    <name type="scientific">Aegilops tauschii subsp. strangulata</name>
    <name type="common">Goatgrass</name>
    <dbReference type="NCBI Taxonomy" id="200361"/>
    <lineage>
        <taxon>Eukaryota</taxon>
        <taxon>Viridiplantae</taxon>
        <taxon>Streptophyta</taxon>
        <taxon>Embryophyta</taxon>
        <taxon>Tracheophyta</taxon>
        <taxon>Spermatophyta</taxon>
        <taxon>Magnoliopsida</taxon>
        <taxon>Liliopsida</taxon>
        <taxon>Poales</taxon>
        <taxon>Poaceae</taxon>
        <taxon>BOP clade</taxon>
        <taxon>Pooideae</taxon>
        <taxon>Triticodae</taxon>
        <taxon>Triticeae</taxon>
        <taxon>Triticinae</taxon>
        <taxon>Aegilops</taxon>
    </lineage>
</organism>
<reference evidence="1" key="3">
    <citation type="journal article" date="2017" name="Nature">
        <title>Genome sequence of the progenitor of the wheat D genome Aegilops tauschii.</title>
        <authorList>
            <person name="Luo M.C."/>
            <person name="Gu Y.Q."/>
            <person name="Puiu D."/>
            <person name="Wang H."/>
            <person name="Twardziok S.O."/>
            <person name="Deal K.R."/>
            <person name="Huo N."/>
            <person name="Zhu T."/>
            <person name="Wang L."/>
            <person name="Wang Y."/>
            <person name="McGuire P.E."/>
            <person name="Liu S."/>
            <person name="Long H."/>
            <person name="Ramasamy R.K."/>
            <person name="Rodriguez J.C."/>
            <person name="Van S.L."/>
            <person name="Yuan L."/>
            <person name="Wang Z."/>
            <person name="Xia Z."/>
            <person name="Xiao L."/>
            <person name="Anderson O.D."/>
            <person name="Ouyang S."/>
            <person name="Liang Y."/>
            <person name="Zimin A.V."/>
            <person name="Pertea G."/>
            <person name="Qi P."/>
            <person name="Bennetzen J.L."/>
            <person name="Dai X."/>
            <person name="Dawson M.W."/>
            <person name="Muller H.G."/>
            <person name="Kugler K."/>
            <person name="Rivarola-Duarte L."/>
            <person name="Spannagl M."/>
            <person name="Mayer K.F.X."/>
            <person name="Lu F.H."/>
            <person name="Bevan M.W."/>
            <person name="Leroy P."/>
            <person name="Li P."/>
            <person name="You F.M."/>
            <person name="Sun Q."/>
            <person name="Liu Z."/>
            <person name="Lyons E."/>
            <person name="Wicker T."/>
            <person name="Salzberg S.L."/>
            <person name="Devos K.M."/>
            <person name="Dvorak J."/>
        </authorList>
    </citation>
    <scope>NUCLEOTIDE SEQUENCE [LARGE SCALE GENOMIC DNA]</scope>
    <source>
        <strain evidence="1">cv. AL8/78</strain>
    </source>
</reference>
<dbReference type="EnsemblPlants" id="AET3Gv20354000.6">
    <property type="protein sequence ID" value="AET3Gv20354000.6"/>
    <property type="gene ID" value="AET3Gv20354000"/>
</dbReference>
<proteinExistence type="predicted"/>
<reference evidence="1" key="5">
    <citation type="journal article" date="2021" name="G3 (Bethesda)">
        <title>Aegilops tauschii genome assembly Aet v5.0 features greater sequence contiguity and improved annotation.</title>
        <authorList>
            <person name="Wang L."/>
            <person name="Zhu T."/>
            <person name="Rodriguez J.C."/>
            <person name="Deal K.R."/>
            <person name="Dubcovsky J."/>
            <person name="McGuire P.E."/>
            <person name="Lux T."/>
            <person name="Spannagl M."/>
            <person name="Mayer K.F.X."/>
            <person name="Baldrich P."/>
            <person name="Meyers B.C."/>
            <person name="Huo N."/>
            <person name="Gu Y.Q."/>
            <person name="Zhou H."/>
            <person name="Devos K.M."/>
            <person name="Bennetzen J.L."/>
            <person name="Unver T."/>
            <person name="Budak H."/>
            <person name="Gulick P.J."/>
            <person name="Galiba G."/>
            <person name="Kalapos B."/>
            <person name="Nelson D.R."/>
            <person name="Li P."/>
            <person name="You F.M."/>
            <person name="Luo M.C."/>
            <person name="Dvorak J."/>
        </authorList>
    </citation>
    <scope>NUCLEOTIDE SEQUENCE [LARGE SCALE GENOMIC DNA]</scope>
    <source>
        <strain evidence="1">cv. AL8/78</strain>
    </source>
</reference>
<evidence type="ECO:0000313" key="2">
    <source>
        <dbReference type="Proteomes" id="UP000015105"/>
    </source>
</evidence>
<protein>
    <submittedName>
        <fullName evidence="1">Uncharacterized protein</fullName>
    </submittedName>
</protein>
<dbReference type="AlphaFoldDB" id="A0A453EIE5"/>
<evidence type="ECO:0000313" key="1">
    <source>
        <dbReference type="EnsemblPlants" id="AET3Gv20354000.6"/>
    </source>
</evidence>
<accession>A0A453EIE5</accession>
<dbReference type="Proteomes" id="UP000015105">
    <property type="component" value="Chromosome 3D"/>
</dbReference>
<dbReference type="Gramene" id="AET3Gv20354000.7">
    <property type="protein sequence ID" value="AET3Gv20354000.7"/>
    <property type="gene ID" value="AET3Gv20354000"/>
</dbReference>
<reference evidence="2" key="2">
    <citation type="journal article" date="2017" name="Nat. Plants">
        <title>The Aegilops tauschii genome reveals multiple impacts of transposons.</title>
        <authorList>
            <person name="Zhao G."/>
            <person name="Zou C."/>
            <person name="Li K."/>
            <person name="Wang K."/>
            <person name="Li T."/>
            <person name="Gao L."/>
            <person name="Zhang X."/>
            <person name="Wang H."/>
            <person name="Yang Z."/>
            <person name="Liu X."/>
            <person name="Jiang W."/>
            <person name="Mao L."/>
            <person name="Kong X."/>
            <person name="Jiao Y."/>
            <person name="Jia J."/>
        </authorList>
    </citation>
    <scope>NUCLEOTIDE SEQUENCE [LARGE SCALE GENOMIC DNA]</scope>
    <source>
        <strain evidence="2">cv. AL8/78</strain>
    </source>
</reference>